<dbReference type="PANTHER" id="PTHR14256:SF1">
    <property type="entry name" value="GEO09626P1"/>
    <property type="match status" value="1"/>
</dbReference>
<gene>
    <name evidence="2" type="ORF">CLUMA_CG018890</name>
</gene>
<evidence type="ECO:0000256" key="1">
    <source>
        <dbReference type="SAM" id="Phobius"/>
    </source>
</evidence>
<sequence length="83" mass="9539">MQGLNLASLKKNPALIPLYICVGAGMFGAFFYTMRLAIKNPDVSWRRGANPEPNEEYRTKQYKFYSPIRDYSNIDSPAPKYKD</sequence>
<reference evidence="2 3" key="1">
    <citation type="submission" date="2015-04" db="EMBL/GenBank/DDBJ databases">
        <authorList>
            <person name="Syromyatnikov M.Y."/>
            <person name="Popov V.N."/>
        </authorList>
    </citation>
    <scope>NUCLEOTIDE SEQUENCE [LARGE SCALE GENOMIC DNA]</scope>
</reference>
<dbReference type="PANTHER" id="PTHR14256">
    <property type="entry name" value="NADH-UBIQUINONE OXIDOREDUCTASE MLRQ SUBUNIT"/>
    <property type="match status" value="1"/>
</dbReference>
<evidence type="ECO:0000313" key="3">
    <source>
        <dbReference type="Proteomes" id="UP000183832"/>
    </source>
</evidence>
<protein>
    <submittedName>
        <fullName evidence="2">CLUMA_CG018890, isoform A</fullName>
    </submittedName>
</protein>
<keyword evidence="3" id="KW-1185">Reference proteome</keyword>
<keyword evidence="1" id="KW-0812">Transmembrane</keyword>
<keyword evidence="1" id="KW-1133">Transmembrane helix</keyword>
<dbReference type="STRING" id="568069.A0A1J1J0K4"/>
<accession>A0A1J1J0K4</accession>
<dbReference type="EMBL" id="CVRI01000066">
    <property type="protein sequence ID" value="CRL05864.1"/>
    <property type="molecule type" value="Genomic_DNA"/>
</dbReference>
<name>A0A1J1J0K4_9DIPT</name>
<dbReference type="AlphaFoldDB" id="A0A1J1J0K4"/>
<dbReference type="Proteomes" id="UP000183832">
    <property type="component" value="Unassembled WGS sequence"/>
</dbReference>
<proteinExistence type="predicted"/>
<keyword evidence="1" id="KW-0472">Membrane</keyword>
<dbReference type="Pfam" id="PF06522">
    <property type="entry name" value="B12D"/>
    <property type="match status" value="1"/>
</dbReference>
<evidence type="ECO:0000313" key="2">
    <source>
        <dbReference type="EMBL" id="CRL05864.1"/>
    </source>
</evidence>
<organism evidence="2 3">
    <name type="scientific">Clunio marinus</name>
    <dbReference type="NCBI Taxonomy" id="568069"/>
    <lineage>
        <taxon>Eukaryota</taxon>
        <taxon>Metazoa</taxon>
        <taxon>Ecdysozoa</taxon>
        <taxon>Arthropoda</taxon>
        <taxon>Hexapoda</taxon>
        <taxon>Insecta</taxon>
        <taxon>Pterygota</taxon>
        <taxon>Neoptera</taxon>
        <taxon>Endopterygota</taxon>
        <taxon>Diptera</taxon>
        <taxon>Nematocera</taxon>
        <taxon>Chironomoidea</taxon>
        <taxon>Chironomidae</taxon>
        <taxon>Clunio</taxon>
    </lineage>
</organism>
<dbReference type="InterPro" id="IPR010530">
    <property type="entry name" value="B12D"/>
</dbReference>
<dbReference type="OrthoDB" id="5511684at2759"/>
<feature type="transmembrane region" description="Helical" evidence="1">
    <location>
        <begin position="16"/>
        <end position="38"/>
    </location>
</feature>